<dbReference type="PROSITE" id="PS50181">
    <property type="entry name" value="FBOX"/>
    <property type="match status" value="1"/>
</dbReference>
<evidence type="ECO:0000259" key="1">
    <source>
        <dbReference type="PROSITE" id="PS50181"/>
    </source>
</evidence>
<gene>
    <name evidence="2" type="ORF">AQUCO_05700007v1</name>
</gene>
<dbReference type="InterPro" id="IPR036047">
    <property type="entry name" value="F-box-like_dom_sf"/>
</dbReference>
<proteinExistence type="predicted"/>
<keyword evidence="3" id="KW-1185">Reference proteome</keyword>
<dbReference type="OrthoDB" id="610337at2759"/>
<organism evidence="2 3">
    <name type="scientific">Aquilegia coerulea</name>
    <name type="common">Rocky mountain columbine</name>
    <dbReference type="NCBI Taxonomy" id="218851"/>
    <lineage>
        <taxon>Eukaryota</taxon>
        <taxon>Viridiplantae</taxon>
        <taxon>Streptophyta</taxon>
        <taxon>Embryophyta</taxon>
        <taxon>Tracheophyta</taxon>
        <taxon>Spermatophyta</taxon>
        <taxon>Magnoliopsida</taxon>
        <taxon>Ranunculales</taxon>
        <taxon>Ranunculaceae</taxon>
        <taxon>Thalictroideae</taxon>
        <taxon>Aquilegia</taxon>
    </lineage>
</organism>
<dbReference type="InParanoid" id="A0A2G5CFG6"/>
<dbReference type="Pfam" id="PF08268">
    <property type="entry name" value="FBA_3"/>
    <property type="match status" value="1"/>
</dbReference>
<dbReference type="PANTHER" id="PTHR31672:SF13">
    <property type="entry name" value="F-BOX PROTEIN CPR30-LIKE"/>
    <property type="match status" value="1"/>
</dbReference>
<dbReference type="InterPro" id="IPR017451">
    <property type="entry name" value="F-box-assoc_interact_dom"/>
</dbReference>
<dbReference type="NCBIfam" id="TIGR01640">
    <property type="entry name" value="F_box_assoc_1"/>
    <property type="match status" value="1"/>
</dbReference>
<dbReference type="PANTHER" id="PTHR31672">
    <property type="entry name" value="BNACNNG10540D PROTEIN"/>
    <property type="match status" value="1"/>
</dbReference>
<protein>
    <recommendedName>
        <fullName evidence="1">F-box domain-containing protein</fullName>
    </recommendedName>
</protein>
<dbReference type="Gene3D" id="1.20.1280.50">
    <property type="match status" value="1"/>
</dbReference>
<dbReference type="InterPro" id="IPR013187">
    <property type="entry name" value="F-box-assoc_dom_typ3"/>
</dbReference>
<dbReference type="InterPro" id="IPR001810">
    <property type="entry name" value="F-box_dom"/>
</dbReference>
<dbReference type="InterPro" id="IPR050796">
    <property type="entry name" value="SCF_F-box_component"/>
</dbReference>
<evidence type="ECO:0000313" key="2">
    <source>
        <dbReference type="EMBL" id="PIA30008.1"/>
    </source>
</evidence>
<accession>A0A2G5CFG6</accession>
<dbReference type="AlphaFoldDB" id="A0A2G5CFG6"/>
<evidence type="ECO:0000313" key="3">
    <source>
        <dbReference type="Proteomes" id="UP000230069"/>
    </source>
</evidence>
<dbReference type="EMBL" id="KZ305074">
    <property type="protein sequence ID" value="PIA30008.1"/>
    <property type="molecule type" value="Genomic_DNA"/>
</dbReference>
<dbReference type="SUPFAM" id="SSF81383">
    <property type="entry name" value="F-box domain"/>
    <property type="match status" value="1"/>
</dbReference>
<feature type="domain" description="F-box" evidence="1">
    <location>
        <begin position="14"/>
        <end position="59"/>
    </location>
</feature>
<dbReference type="Proteomes" id="UP000230069">
    <property type="component" value="Unassembled WGS sequence"/>
</dbReference>
<name>A0A2G5CFG6_AQUCA</name>
<dbReference type="SMART" id="SM00256">
    <property type="entry name" value="FBOX"/>
    <property type="match status" value="1"/>
</dbReference>
<dbReference type="Pfam" id="PF00646">
    <property type="entry name" value="F-box"/>
    <property type="match status" value="1"/>
</dbReference>
<dbReference type="FunCoup" id="A0A2G5CFG6">
    <property type="interactions" value="627"/>
</dbReference>
<sequence>MKRQGTSLLAVKTKRRWIGLPEEILFDIFSRLPIKDLSPFRSLSKDWNKFITDPFFVDLHHSRLDTYRKKKLLCSAAPSGFTFDKITNTYKVVCTWQFANGIYGDSFLKTGVEIYILGSGRWRSVEDVPSYFFCPPITSQVFVNRALHGLIRYCRSDSEFDNGIGAKDITSENFRILEEPPRDNSTRSRTLAVLKESLCLIDYTVGQLEEICLWIMKDYGIKKSWTKEYIVETELVRPLRLPCKILRTVKQIYVLFQGDENLGYYDVENEEFKHVRIAGIPWYFKDFEAVVHLGSLISPRTIDGRSAEKSTKTPKRF</sequence>
<reference evidence="2 3" key="1">
    <citation type="submission" date="2017-09" db="EMBL/GenBank/DDBJ databases">
        <title>WGS assembly of Aquilegia coerulea Goldsmith.</title>
        <authorList>
            <person name="Hodges S."/>
            <person name="Kramer E."/>
            <person name="Nordborg M."/>
            <person name="Tomkins J."/>
            <person name="Borevitz J."/>
            <person name="Derieg N."/>
            <person name="Yan J."/>
            <person name="Mihaltcheva S."/>
            <person name="Hayes R.D."/>
            <person name="Rokhsar D."/>
        </authorList>
    </citation>
    <scope>NUCLEOTIDE SEQUENCE [LARGE SCALE GENOMIC DNA]</scope>
    <source>
        <strain evidence="3">cv. Goldsmith</strain>
    </source>
</reference>